<name>A0AAV4UA66_9ARAC</name>
<reference evidence="1 2" key="1">
    <citation type="submission" date="2021-06" db="EMBL/GenBank/DDBJ databases">
        <title>Caerostris darwini draft genome.</title>
        <authorList>
            <person name="Kono N."/>
            <person name="Arakawa K."/>
        </authorList>
    </citation>
    <scope>NUCLEOTIDE SEQUENCE [LARGE SCALE GENOMIC DNA]</scope>
</reference>
<evidence type="ECO:0000313" key="1">
    <source>
        <dbReference type="EMBL" id="GIY54674.1"/>
    </source>
</evidence>
<sequence>MNKCLFKPTASVKCKIHAASDQRPPFTNTKPRLVFLISFALVIEREAPEHVRLPHSIHGRECHLFNSFLLHNAGRETLATSHLQSNQNPFTAFVLFCSPPLPLKRLE</sequence>
<dbReference type="AlphaFoldDB" id="A0AAV4UA66"/>
<dbReference type="Proteomes" id="UP001054837">
    <property type="component" value="Unassembled WGS sequence"/>
</dbReference>
<organism evidence="1 2">
    <name type="scientific">Caerostris darwini</name>
    <dbReference type="NCBI Taxonomy" id="1538125"/>
    <lineage>
        <taxon>Eukaryota</taxon>
        <taxon>Metazoa</taxon>
        <taxon>Ecdysozoa</taxon>
        <taxon>Arthropoda</taxon>
        <taxon>Chelicerata</taxon>
        <taxon>Arachnida</taxon>
        <taxon>Araneae</taxon>
        <taxon>Araneomorphae</taxon>
        <taxon>Entelegynae</taxon>
        <taxon>Araneoidea</taxon>
        <taxon>Araneidae</taxon>
        <taxon>Caerostris</taxon>
    </lineage>
</organism>
<evidence type="ECO:0000313" key="2">
    <source>
        <dbReference type="Proteomes" id="UP001054837"/>
    </source>
</evidence>
<comment type="caution">
    <text evidence="1">The sequence shown here is derived from an EMBL/GenBank/DDBJ whole genome shotgun (WGS) entry which is preliminary data.</text>
</comment>
<proteinExistence type="predicted"/>
<keyword evidence="2" id="KW-1185">Reference proteome</keyword>
<accession>A0AAV4UA66</accession>
<protein>
    <submittedName>
        <fullName evidence="1">Uncharacterized protein</fullName>
    </submittedName>
</protein>
<dbReference type="EMBL" id="BPLQ01010955">
    <property type="protein sequence ID" value="GIY54674.1"/>
    <property type="molecule type" value="Genomic_DNA"/>
</dbReference>
<gene>
    <name evidence="1" type="ORF">CDAR_47091</name>
</gene>